<organism evidence="1 2">
    <name type="scientific">Cytobacillus spartinae</name>
    <dbReference type="NCBI Taxonomy" id="3299023"/>
    <lineage>
        <taxon>Bacteria</taxon>
        <taxon>Bacillati</taxon>
        <taxon>Bacillota</taxon>
        <taxon>Bacilli</taxon>
        <taxon>Bacillales</taxon>
        <taxon>Bacillaceae</taxon>
        <taxon>Cytobacillus</taxon>
    </lineage>
</organism>
<dbReference type="Proteomes" id="UP001601059">
    <property type="component" value="Unassembled WGS sequence"/>
</dbReference>
<keyword evidence="2" id="KW-1185">Reference proteome</keyword>
<comment type="caution">
    <text evidence="1">The sequence shown here is derived from an EMBL/GenBank/DDBJ whole genome shotgun (WGS) entry which is preliminary data.</text>
</comment>
<gene>
    <name evidence="1" type="ORF">ACFYKX_02980</name>
</gene>
<dbReference type="EMBL" id="JBIACK010000001">
    <property type="protein sequence ID" value="MFE8699583.1"/>
    <property type="molecule type" value="Genomic_DNA"/>
</dbReference>
<protein>
    <submittedName>
        <fullName evidence="1">Uncharacterized protein</fullName>
    </submittedName>
</protein>
<evidence type="ECO:0000313" key="1">
    <source>
        <dbReference type="EMBL" id="MFE8699583.1"/>
    </source>
</evidence>
<name>A0ABW6K5X0_9BACI</name>
<evidence type="ECO:0000313" key="2">
    <source>
        <dbReference type="Proteomes" id="UP001601059"/>
    </source>
</evidence>
<accession>A0ABW6K5X0</accession>
<reference evidence="1 2" key="1">
    <citation type="submission" date="2024-08" db="EMBL/GenBank/DDBJ databases">
        <title>Two novel Cytobacillus novel species.</title>
        <authorList>
            <person name="Liu G."/>
        </authorList>
    </citation>
    <scope>NUCLEOTIDE SEQUENCE [LARGE SCALE GENOMIC DNA]</scope>
    <source>
        <strain evidence="1 2">FJAT-54145</strain>
    </source>
</reference>
<proteinExistence type="predicted"/>
<dbReference type="RefSeq" id="WP_389357899.1">
    <property type="nucleotide sequence ID" value="NZ_JBIACK010000001.1"/>
</dbReference>
<sequence>MERDEKNFKTKRSMADIEPGLLPLDPDEMNYIEEPLIKGGGDANLSPETGKPLI</sequence>